<comment type="caution">
    <text evidence="3">The sequence shown here is derived from an EMBL/GenBank/DDBJ whole genome shotgun (WGS) entry which is preliminary data.</text>
</comment>
<accession>A0ABW9VQJ0</accession>
<sequence length="142" mass="14507">MSQDSKESAGFTLPPPADSASAPAAASAPATVSSTAATPALAPAEADTSSRDLLVGVAVLLILYLAFFFVRGAYANTLVAKRVPPNKANAAGWWLFVFLACMSTGVVLAVVNSAKFMAPLIIGPLSLIAIVALVLTFVTGRK</sequence>
<dbReference type="Proteomes" id="UP000478090">
    <property type="component" value="Unassembled WGS sequence"/>
</dbReference>
<keyword evidence="4" id="KW-1185">Reference proteome</keyword>
<organism evidence="3 4">
    <name type="scientific">Duganella qianjiadongensis</name>
    <dbReference type="NCBI Taxonomy" id="2692176"/>
    <lineage>
        <taxon>Bacteria</taxon>
        <taxon>Pseudomonadati</taxon>
        <taxon>Pseudomonadota</taxon>
        <taxon>Betaproteobacteria</taxon>
        <taxon>Burkholderiales</taxon>
        <taxon>Oxalobacteraceae</taxon>
        <taxon>Telluria group</taxon>
        <taxon>Duganella</taxon>
    </lineage>
</organism>
<dbReference type="RefSeq" id="WP_161040177.1">
    <property type="nucleotide sequence ID" value="NZ_WWCM01000011.1"/>
</dbReference>
<evidence type="ECO:0000256" key="2">
    <source>
        <dbReference type="SAM" id="Phobius"/>
    </source>
</evidence>
<feature type="transmembrane region" description="Helical" evidence="2">
    <location>
        <begin position="91"/>
        <end position="111"/>
    </location>
</feature>
<proteinExistence type="predicted"/>
<dbReference type="EMBL" id="WWCM01000011">
    <property type="protein sequence ID" value="MYM40840.1"/>
    <property type="molecule type" value="Genomic_DNA"/>
</dbReference>
<evidence type="ECO:0008006" key="5">
    <source>
        <dbReference type="Google" id="ProtNLM"/>
    </source>
</evidence>
<feature type="region of interest" description="Disordered" evidence="1">
    <location>
        <begin position="1"/>
        <end position="26"/>
    </location>
</feature>
<keyword evidence="2" id="KW-1133">Transmembrane helix</keyword>
<evidence type="ECO:0000313" key="3">
    <source>
        <dbReference type="EMBL" id="MYM40840.1"/>
    </source>
</evidence>
<gene>
    <name evidence="3" type="ORF">GTP27_16045</name>
</gene>
<reference evidence="3 4" key="1">
    <citation type="submission" date="2019-12" db="EMBL/GenBank/DDBJ databases">
        <title>Novel species isolated from a subtropical stream in China.</title>
        <authorList>
            <person name="Lu H."/>
        </authorList>
    </citation>
    <scope>NUCLEOTIDE SEQUENCE [LARGE SCALE GENOMIC DNA]</scope>
    <source>
        <strain evidence="3 4">CY13W</strain>
    </source>
</reference>
<feature type="transmembrane region" description="Helical" evidence="2">
    <location>
        <begin position="117"/>
        <end position="138"/>
    </location>
</feature>
<feature type="transmembrane region" description="Helical" evidence="2">
    <location>
        <begin position="53"/>
        <end position="70"/>
    </location>
</feature>
<evidence type="ECO:0000256" key="1">
    <source>
        <dbReference type="SAM" id="MobiDB-lite"/>
    </source>
</evidence>
<keyword evidence="2" id="KW-0472">Membrane</keyword>
<evidence type="ECO:0000313" key="4">
    <source>
        <dbReference type="Proteomes" id="UP000478090"/>
    </source>
</evidence>
<protein>
    <recommendedName>
        <fullName evidence="5">Integral membrane protein</fullName>
    </recommendedName>
</protein>
<name>A0ABW9VQJ0_9BURK</name>
<keyword evidence="2" id="KW-0812">Transmembrane</keyword>